<dbReference type="Proteomes" id="UP001642484">
    <property type="component" value="Unassembled WGS sequence"/>
</dbReference>
<comment type="caution">
    <text evidence="1">The sequence shown here is derived from an EMBL/GenBank/DDBJ whole genome shotgun (WGS) entry which is preliminary data.</text>
</comment>
<protein>
    <recommendedName>
        <fullName evidence="3">NADH dehydrogenase [ubiquinone] 1 beta subcomplex subunit 7</fullName>
    </recommendedName>
</protein>
<dbReference type="EMBL" id="CAXAMN010009557">
    <property type="protein sequence ID" value="CAK9029153.1"/>
    <property type="molecule type" value="Genomic_DNA"/>
</dbReference>
<keyword evidence="2" id="KW-1185">Reference proteome</keyword>
<organism evidence="1 2">
    <name type="scientific">Durusdinium trenchii</name>
    <dbReference type="NCBI Taxonomy" id="1381693"/>
    <lineage>
        <taxon>Eukaryota</taxon>
        <taxon>Sar</taxon>
        <taxon>Alveolata</taxon>
        <taxon>Dinophyceae</taxon>
        <taxon>Suessiales</taxon>
        <taxon>Symbiodiniaceae</taxon>
        <taxon>Durusdinium</taxon>
    </lineage>
</organism>
<name>A0ABP0KR07_9DINO</name>
<proteinExistence type="predicted"/>
<gene>
    <name evidence="1" type="ORF">CCMP2556_LOCUS17380</name>
</gene>
<evidence type="ECO:0000313" key="2">
    <source>
        <dbReference type="Proteomes" id="UP001642484"/>
    </source>
</evidence>
<evidence type="ECO:0000313" key="1">
    <source>
        <dbReference type="EMBL" id="CAK9029153.1"/>
    </source>
</evidence>
<accession>A0ABP0KR07</accession>
<evidence type="ECO:0008006" key="3">
    <source>
        <dbReference type="Google" id="ProtNLM"/>
    </source>
</evidence>
<sequence>MAKPPMGEENDEYEDQVAETISLIEELHGTAKFKPLTPMTSSFRQKDVAIGGDPKFREMSHFLTSYSHQERLQTMHRGDESPRKDGIESMNNRARKLALEAKNAESPTQRSFPSSPRFAMAGGTITGAVQSTPSVPSEAKTTVESPRRQLAIGAEAVSWCVRFSSHRAGEDFMLCRKELQRRLKWREELDRNLRRLMTDVELGRDPAMKPYNHRMVCEQFDKRYDWFKDCGDKEVLKEKKGPPFVRYDPAKPVMAGSTRGIPRNT</sequence>
<reference evidence="1 2" key="1">
    <citation type="submission" date="2024-02" db="EMBL/GenBank/DDBJ databases">
        <authorList>
            <person name="Chen Y."/>
            <person name="Shah S."/>
            <person name="Dougan E. K."/>
            <person name="Thang M."/>
            <person name="Chan C."/>
        </authorList>
    </citation>
    <scope>NUCLEOTIDE SEQUENCE [LARGE SCALE GENOMIC DNA]</scope>
</reference>